<dbReference type="Pfam" id="PF01421">
    <property type="entry name" value="Reprolysin"/>
    <property type="match status" value="1"/>
</dbReference>
<keyword evidence="11 15" id="KW-1015">Disulfide bond</keyword>
<keyword evidence="9 14" id="KW-0862">Zinc</keyword>
<dbReference type="GeneID" id="112692674"/>
<dbReference type="InterPro" id="IPR036383">
    <property type="entry name" value="TSP1_rpt_sf"/>
</dbReference>
<dbReference type="InterPro" id="IPR013273">
    <property type="entry name" value="ADAMTS/ADAMTS-like"/>
</dbReference>
<feature type="active site" evidence="13 16">
    <location>
        <position position="488"/>
    </location>
</feature>
<dbReference type="PROSITE" id="PS51046">
    <property type="entry name" value="GON"/>
    <property type="match status" value="1"/>
</dbReference>
<dbReference type="GO" id="GO:0006508">
    <property type="term" value="P:proteolysis"/>
    <property type="evidence" value="ECO:0007669"/>
    <property type="project" value="UniProtKB-KW"/>
</dbReference>
<evidence type="ECO:0000256" key="13">
    <source>
        <dbReference type="PIRSR" id="PIRSR613273-1"/>
    </source>
</evidence>
<feature type="disulfide bond" evidence="15">
    <location>
        <begin position="676"/>
        <end position="688"/>
    </location>
</feature>
<dbReference type="Pfam" id="PF05986">
    <property type="entry name" value="ADAMTS_spacer1"/>
    <property type="match status" value="1"/>
</dbReference>
<keyword evidence="5 14" id="KW-0479">Metal-binding</keyword>
<dbReference type="OrthoDB" id="5855429at2759"/>
<gene>
    <name evidence="21" type="primary">LOC112692674</name>
</gene>
<evidence type="ECO:0000259" key="18">
    <source>
        <dbReference type="PROSITE" id="PS50215"/>
    </source>
</evidence>
<feature type="disulfide bond" evidence="15">
    <location>
        <begin position="597"/>
        <end position="632"/>
    </location>
</feature>
<feature type="binding site" evidence="14">
    <location>
        <position position="551"/>
    </location>
    <ligand>
        <name>Ca(2+)</name>
        <dbReference type="ChEBI" id="CHEBI:29108"/>
        <label>1</label>
    </ligand>
</feature>
<feature type="disulfide bond" evidence="15">
    <location>
        <begin position="445"/>
        <end position="453"/>
    </location>
</feature>
<keyword evidence="2" id="KW-0964">Secreted</keyword>
<evidence type="ECO:0000256" key="10">
    <source>
        <dbReference type="ARBA" id="ARBA00023049"/>
    </source>
</evidence>
<dbReference type="CDD" id="cd04273">
    <property type="entry name" value="ZnMc_ADAMTS_like"/>
    <property type="match status" value="1"/>
</dbReference>
<dbReference type="InterPro" id="IPR002870">
    <property type="entry name" value="Peptidase_M12B_N"/>
</dbReference>
<feature type="binding site" evidence="14">
    <location>
        <position position="434"/>
    </location>
    <ligand>
        <name>Ca(2+)</name>
        <dbReference type="ChEBI" id="CHEBI:29108"/>
        <label>1</label>
    </ligand>
</feature>
<comment type="cofactor">
    <cofactor evidence="14">
        <name>Zn(2+)</name>
        <dbReference type="ChEBI" id="CHEBI:29105"/>
    </cofactor>
    <text evidence="14">Binds 1 zinc ion per subunit.</text>
</comment>
<evidence type="ECO:0000256" key="7">
    <source>
        <dbReference type="ARBA" id="ARBA00022737"/>
    </source>
</evidence>
<feature type="binding site" description="in inhibited form" evidence="14">
    <location>
        <position position="276"/>
    </location>
    <ligand>
        <name>Zn(2+)</name>
        <dbReference type="ChEBI" id="CHEBI:29105"/>
        <note>catalytic</note>
    </ligand>
</feature>
<dbReference type="Pfam" id="PF01562">
    <property type="entry name" value="Pep_M12B_propep"/>
    <property type="match status" value="1"/>
</dbReference>
<evidence type="ECO:0000313" key="20">
    <source>
        <dbReference type="Proteomes" id="UP000694846"/>
    </source>
</evidence>
<dbReference type="FunFam" id="3.40.390.10:FF:000001">
    <property type="entry name" value="A disintegrin and metalloproteinase with thrombospondin motifs 1"/>
    <property type="match status" value="1"/>
</dbReference>
<keyword evidence="12" id="KW-0325">Glycoprotein</keyword>
<feature type="disulfide bond" evidence="15">
    <location>
        <begin position="591"/>
        <end position="612"/>
    </location>
</feature>
<evidence type="ECO:0000259" key="19">
    <source>
        <dbReference type="PROSITE" id="PS51046"/>
    </source>
</evidence>
<comment type="caution">
    <text evidence="16">Lacks conserved residue(s) required for the propagation of feature annotation.</text>
</comment>
<feature type="compositionally biased region" description="Polar residues" evidence="17">
    <location>
        <begin position="272"/>
        <end position="284"/>
    </location>
</feature>
<keyword evidence="7" id="KW-0677">Repeat</keyword>
<dbReference type="PRINTS" id="PR01857">
    <property type="entry name" value="ADAMTSFAMILY"/>
</dbReference>
<dbReference type="Pfam" id="PF17771">
    <property type="entry name" value="ADAMTS_CR_2"/>
    <property type="match status" value="1"/>
</dbReference>
<evidence type="ECO:0000256" key="16">
    <source>
        <dbReference type="PROSITE-ProRule" id="PRU00276"/>
    </source>
</evidence>
<dbReference type="SUPFAM" id="SSF55486">
    <property type="entry name" value="Metalloproteases ('zincins'), catalytic domain"/>
    <property type="match status" value="1"/>
</dbReference>
<evidence type="ECO:0000256" key="17">
    <source>
        <dbReference type="SAM" id="MobiDB-lite"/>
    </source>
</evidence>
<dbReference type="FunFam" id="2.20.100.10:FF:000006">
    <property type="entry name" value="A disintegrin and metalloproteinase with thrombospondin motifs 1"/>
    <property type="match status" value="1"/>
</dbReference>
<evidence type="ECO:0000256" key="15">
    <source>
        <dbReference type="PIRSR" id="PIRSR613273-3"/>
    </source>
</evidence>
<feature type="disulfide bond" evidence="15">
    <location>
        <begin position="503"/>
        <end position="532"/>
    </location>
</feature>
<dbReference type="InterPro" id="IPR045371">
    <property type="entry name" value="ADAMTS_CR_3"/>
</dbReference>
<dbReference type="GO" id="GO:0030198">
    <property type="term" value="P:extracellular matrix organization"/>
    <property type="evidence" value="ECO:0007669"/>
    <property type="project" value="InterPro"/>
</dbReference>
<dbReference type="RefSeq" id="XP_025423197.1">
    <property type="nucleotide sequence ID" value="XM_025567412.1"/>
</dbReference>
<feature type="binding site" evidence="14">
    <location>
        <position position="548"/>
    </location>
    <ligand>
        <name>Ca(2+)</name>
        <dbReference type="ChEBI" id="CHEBI:29108"/>
        <label>1</label>
    </ligand>
</feature>
<feature type="disulfide bond" evidence="15">
    <location>
        <begin position="665"/>
        <end position="703"/>
    </location>
</feature>
<feature type="binding site" evidence="14">
    <location>
        <position position="340"/>
    </location>
    <ligand>
        <name>Ca(2+)</name>
        <dbReference type="ChEBI" id="CHEBI:29108"/>
        <label>1</label>
    </ligand>
</feature>
<dbReference type="Gene3D" id="2.60.120.830">
    <property type="match status" value="1"/>
</dbReference>
<accession>A0A8B8GLA4</accession>
<feature type="binding site" evidence="14 16">
    <location>
        <position position="487"/>
    </location>
    <ligand>
        <name>Zn(2+)</name>
        <dbReference type="ChEBI" id="CHEBI:29105"/>
        <note>catalytic</note>
    </ligand>
</feature>
<feature type="compositionally biased region" description="Polar residues" evidence="17">
    <location>
        <begin position="297"/>
        <end position="320"/>
    </location>
</feature>
<evidence type="ECO:0000256" key="14">
    <source>
        <dbReference type="PIRSR" id="PIRSR613273-2"/>
    </source>
</evidence>
<dbReference type="SUPFAM" id="SSF82895">
    <property type="entry name" value="TSP-1 type 1 repeat"/>
    <property type="match status" value="10"/>
</dbReference>
<evidence type="ECO:0000256" key="12">
    <source>
        <dbReference type="ARBA" id="ARBA00023180"/>
    </source>
</evidence>
<dbReference type="Pfam" id="PF00090">
    <property type="entry name" value="TSP_1"/>
    <property type="match status" value="1"/>
</dbReference>
<evidence type="ECO:0000256" key="4">
    <source>
        <dbReference type="ARBA" id="ARBA00022670"/>
    </source>
</evidence>
<keyword evidence="3" id="KW-0272">Extracellular matrix</keyword>
<evidence type="ECO:0000256" key="3">
    <source>
        <dbReference type="ARBA" id="ARBA00022530"/>
    </source>
</evidence>
<reference evidence="21" key="1">
    <citation type="submission" date="2025-08" db="UniProtKB">
        <authorList>
            <consortium name="RefSeq"/>
        </authorList>
    </citation>
    <scope>IDENTIFICATION</scope>
    <source>
        <tissue evidence="21">Whole body</tissue>
    </source>
</reference>
<feature type="region of interest" description="Disordered" evidence="17">
    <location>
        <begin position="271"/>
        <end position="330"/>
    </location>
</feature>
<keyword evidence="20" id="KW-1185">Reference proteome</keyword>
<feature type="disulfide bond" evidence="15">
    <location>
        <begin position="416"/>
        <end position="471"/>
    </location>
</feature>
<dbReference type="InterPro" id="IPR000884">
    <property type="entry name" value="TSP1_rpt"/>
</dbReference>
<keyword evidence="6" id="KW-0732">Signal</keyword>
<comment type="subcellular location">
    <subcellularLocation>
        <location evidence="1">Secreted</location>
        <location evidence="1">Extracellular space</location>
        <location evidence="1">Extracellular matrix</location>
    </subcellularLocation>
</comment>
<evidence type="ECO:0000256" key="2">
    <source>
        <dbReference type="ARBA" id="ARBA00022525"/>
    </source>
</evidence>
<feature type="disulfide bond" evidence="15">
    <location>
        <begin position="466"/>
        <end position="548"/>
    </location>
</feature>
<dbReference type="Gene3D" id="2.20.100.10">
    <property type="entry name" value="Thrombospondin type-1 (TSP1) repeat"/>
    <property type="match status" value="10"/>
</dbReference>
<name>A0A8B8GLA4_9HEMI</name>
<dbReference type="Pfam" id="PF08685">
    <property type="entry name" value="GON"/>
    <property type="match status" value="1"/>
</dbReference>
<keyword evidence="10" id="KW-0482">Metalloprotease</keyword>
<feature type="domain" description="GON" evidence="19">
    <location>
        <begin position="1644"/>
        <end position="1851"/>
    </location>
</feature>
<keyword evidence="4" id="KW-0645">Protease</keyword>
<feature type="binding site" evidence="14">
    <location>
        <position position="427"/>
    </location>
    <ligand>
        <name>Ca(2+)</name>
        <dbReference type="ChEBI" id="CHEBI:29108"/>
        <label>1</label>
    </ligand>
</feature>
<dbReference type="GO" id="GO:0008270">
    <property type="term" value="F:zinc ion binding"/>
    <property type="evidence" value="ECO:0007669"/>
    <property type="project" value="InterPro"/>
</dbReference>
<proteinExistence type="predicted"/>
<dbReference type="FunFam" id="2.20.100.10:FF:000005">
    <property type="entry name" value="ADAM metallopeptidase with thrombospondin type 1 motif 9"/>
    <property type="match status" value="3"/>
</dbReference>
<dbReference type="Proteomes" id="UP000694846">
    <property type="component" value="Unplaced"/>
</dbReference>
<feature type="disulfide bond" evidence="15">
    <location>
        <begin position="625"/>
        <end position="637"/>
    </location>
</feature>
<dbReference type="InterPro" id="IPR041645">
    <property type="entry name" value="ADAMTS_CR_2"/>
</dbReference>
<evidence type="ECO:0000256" key="11">
    <source>
        <dbReference type="ARBA" id="ARBA00023157"/>
    </source>
</evidence>
<dbReference type="Pfam" id="PF19030">
    <property type="entry name" value="TSP1_ADAMTS"/>
    <property type="match status" value="10"/>
</dbReference>
<evidence type="ECO:0000256" key="9">
    <source>
        <dbReference type="ARBA" id="ARBA00022833"/>
    </source>
</evidence>
<organism evidence="20 21">
    <name type="scientific">Sipha flava</name>
    <name type="common">yellow sugarcane aphid</name>
    <dbReference type="NCBI Taxonomy" id="143950"/>
    <lineage>
        <taxon>Eukaryota</taxon>
        <taxon>Metazoa</taxon>
        <taxon>Ecdysozoa</taxon>
        <taxon>Arthropoda</taxon>
        <taxon>Hexapoda</taxon>
        <taxon>Insecta</taxon>
        <taxon>Pterygota</taxon>
        <taxon>Neoptera</taxon>
        <taxon>Paraneoptera</taxon>
        <taxon>Hemiptera</taxon>
        <taxon>Sternorrhyncha</taxon>
        <taxon>Aphidomorpha</taxon>
        <taxon>Aphidoidea</taxon>
        <taxon>Aphididae</taxon>
        <taxon>Sipha</taxon>
    </lineage>
</organism>
<feature type="binding site" evidence="14 16">
    <location>
        <position position="491"/>
    </location>
    <ligand>
        <name>Zn(2+)</name>
        <dbReference type="ChEBI" id="CHEBI:29105"/>
        <note>catalytic</note>
    </ligand>
</feature>
<keyword evidence="14" id="KW-0106">Calcium</keyword>
<dbReference type="InterPro" id="IPR024079">
    <property type="entry name" value="MetalloPept_cat_dom_sf"/>
</dbReference>
<sequence>MSSSRVASRWPLIATLAIMSVAVFVATVAWATVIGSQTMSTKYLVDRVTTVSINDTAPALVAGFNLRSDETQNISMVPEFIRKKSSYLDLQDTSRFERDYVKPVKSISETLHTHDILYGGDQNKHNEKILTKHHSGQYRHNTAFIWDPHPQYKFTAFGHLFHLVLSHDSKFVSPDIKITHMKQNITWRESPKVKVDGCFYSGNVIGEPSSAVTVSLCNGITGYIRTATGNYFIEPSETINDHVTPTLHTIYRARPLADGNELPEQIEKPYQHEQNCGVQDNNVKNDIDTINDESSTEVKTMSETNASSSTENDRFFSSNDKPLIPKSRKKRSLSSENVVELMIVADKKMADYHGEELHSYILTLMSIVSKIYKDKSIGNPMHIAVVKLVVLRDIHFAENRNRMGGIVAADMLQKFCEWQTYHNDENDSSGNHHDAAILLTREHVCRHHNQKKCDNTLGLAQLGTMCKINSCAIVQDNGLSAAFTIAHELGHVLNMPHDNDAKCKDFEGIDKMSHVMSIKLSQDTHPWTWSVCSRHFLTEYLEAGNGKCLQDDPSTDYLQIENQRDKKYLPGESYSADKQCELIYGSKSKICSYMPVCQKLWCTTGSEEKDGCITQHMPWAEGTKCWDDKKWCQEGKCVPKDRELLKPVDGGWGPWQPYGECTRTCGGGVRRSFRECTEPSPSNGGKYCIGKRVRVRSCATNDCPPGTPDFRGEQCAMFNNNNFDILDLESNVQWLPKYGSYENERCRLFCRVAESTAYYQLKDNVVDGTPCEPDKYDICVHGVCQKAGCDHVLNSDRQLDMCGVCGGNNSSCKQVFGRYNTSQQGYSKVLRVPAGSSNLDIRQHGYNGSSKDDNYLVLVDSVTGEYILNGNYVLSMFNKVIEYGGIAIEYSGSDVPVERINSSKPLNKDLIVELLSMGNLYVPDIEYQYTVMSDERDVFVWEQTDRWEQCDQICSGEQTRINVCINKETGEEARGFCNDQTAPRPQKQPCNMHCTTKWKSISQTECSAQCGPGTRTQSVACVQESQKAVVFQLPDSKCSHLPKPPDTIVCIGQCLESKWSFTEWTPCSKTCGSGVQYREAHCVNDNGESMEESSCNDSEKIVLRTCGTEKCPQWSVGEWSSCSVTCGEGHMERLVSCRMENGRVLASEYCGTNMPATKESCKMKPCPNWTTGLWSSCSVTCGVGFVRRSVKCNIPDITACESIEKPIEEEKCFLPQCLDVDDHRHGNEISTKYSAHDKNSIQSNKFYTWRTEPWSSCSASCGNGYKRRRLDCVNTSTGKPVAWNLCKSKNQPKNVTVCIAPVCVTWYADNWKQCSAECGKGFEEREVTCVSMVSGKPMDESHCAVQEEKPESRRSCESHRSCQPVYTWRTGPWGECSEVCGGGVKERKVVCQPFDGPRKLLDEEMCVEHKPASSMSCNEQPCNNGQQPAYITLVWNFGEWSKCNVTCGSGHQHRQVQCQNNEGTLLAAEQCEGLEKPATVQPCRTSTPCAATTPSPSAVRTYTWKTSKWSACSTTCGPGVHTRRVVCRRYNKDSSWSDAVAGAMRCVTAVGPPPAARKACVDQPPCASTTVSTTMAAPPAFDEYGWISDEWRECSHACGKKGQQTRQVHCYRKTNVVKRVHRRYCDLATKPRKNRKCNRRRCAGYTSCAHVLRKQSLQELTPQVDKDYVLNVLGHNVSIYCHGMRSGKPAEYLSLSKENENFSEIYEHRLRDPSTCPFNGERRQPCPCDNGSVPSSGWTVFQKIRLNITSLRIDANDFTFSKQIKGKPVPYGEAGDCYSKSKSGCPQGRFSIDLTGTGMKISRDTTWVGKGSNTSIWVKYLEGNTKITGKCGGYCGTCVPSQGLMLDFVTP</sequence>
<dbReference type="SMART" id="SM00209">
    <property type="entry name" value="TSP1"/>
    <property type="match status" value="12"/>
</dbReference>
<dbReference type="InterPro" id="IPR010294">
    <property type="entry name" value="ADAMTS_spacer1"/>
</dbReference>
<evidence type="ECO:0000313" key="21">
    <source>
        <dbReference type="RefSeq" id="XP_025423197.1"/>
    </source>
</evidence>
<dbReference type="InterPro" id="IPR050439">
    <property type="entry name" value="ADAMTS_ADAMTS-like"/>
</dbReference>
<dbReference type="PANTHER" id="PTHR13723">
    <property type="entry name" value="ADAMTS A DISINTEGRIN AND METALLOPROTEASE WITH THROMBOSPONDIN MOTIFS PROTEASE"/>
    <property type="match status" value="1"/>
</dbReference>
<evidence type="ECO:0000256" key="1">
    <source>
        <dbReference type="ARBA" id="ARBA00004498"/>
    </source>
</evidence>
<feature type="domain" description="Peptidase M12B" evidence="18">
    <location>
        <begin position="337"/>
        <end position="553"/>
    </location>
</feature>
<dbReference type="Pfam" id="PF19236">
    <property type="entry name" value="ADAMTS_CR_3"/>
    <property type="match status" value="1"/>
</dbReference>
<dbReference type="PANTHER" id="PTHR13723:SF278">
    <property type="entry name" value="ADAM METALLOPEPTIDASE WITH THROMBOSPONDIN TYPE 1 MOTIF A, ISOFORM B"/>
    <property type="match status" value="1"/>
</dbReference>
<keyword evidence="8" id="KW-0378">Hydrolase</keyword>
<dbReference type="GO" id="GO:0031012">
    <property type="term" value="C:extracellular matrix"/>
    <property type="evidence" value="ECO:0007669"/>
    <property type="project" value="TreeGrafter"/>
</dbReference>
<evidence type="ECO:0000256" key="8">
    <source>
        <dbReference type="ARBA" id="ARBA00022801"/>
    </source>
</evidence>
<protein>
    <submittedName>
        <fullName evidence="21">A disintegrin and metalloproteinase with thrombospondin motifs 9-like isoform X1</fullName>
    </submittedName>
</protein>
<dbReference type="PROSITE" id="PS50215">
    <property type="entry name" value="ADAM_MEPRO"/>
    <property type="match status" value="1"/>
</dbReference>
<feature type="binding site" evidence="14">
    <location>
        <position position="340"/>
    </location>
    <ligand>
        <name>Ca(2+)</name>
        <dbReference type="ChEBI" id="CHEBI:29108"/>
        <label>2</label>
    </ligand>
</feature>
<dbReference type="Gene3D" id="3.40.390.10">
    <property type="entry name" value="Collagenase (Catalytic Domain)"/>
    <property type="match status" value="1"/>
</dbReference>
<dbReference type="GO" id="GO:0004222">
    <property type="term" value="F:metalloendopeptidase activity"/>
    <property type="evidence" value="ECO:0007669"/>
    <property type="project" value="InterPro"/>
</dbReference>
<dbReference type="Gene3D" id="3.40.1620.60">
    <property type="match status" value="2"/>
</dbReference>
<feature type="binding site" evidence="14">
    <location>
        <position position="551"/>
    </location>
    <ligand>
        <name>Ca(2+)</name>
        <dbReference type="ChEBI" id="CHEBI:29108"/>
        <label>2</label>
    </ligand>
</feature>
<feature type="disulfide bond" evidence="15">
    <location>
        <begin position="661"/>
        <end position="698"/>
    </location>
</feature>
<dbReference type="InterPro" id="IPR001590">
    <property type="entry name" value="Peptidase_M12B"/>
</dbReference>
<feature type="binding site" evidence="14 16">
    <location>
        <position position="497"/>
    </location>
    <ligand>
        <name>Zn(2+)</name>
        <dbReference type="ChEBI" id="CHEBI:29105"/>
        <note>catalytic</note>
    </ligand>
</feature>
<feature type="disulfide bond" evidence="15">
    <location>
        <begin position="580"/>
        <end position="602"/>
    </location>
</feature>
<dbReference type="PROSITE" id="PS50092">
    <property type="entry name" value="TSP1"/>
    <property type="match status" value="11"/>
</dbReference>
<evidence type="ECO:0000256" key="5">
    <source>
        <dbReference type="ARBA" id="ARBA00022723"/>
    </source>
</evidence>
<feature type="binding site" evidence="14">
    <location>
        <position position="427"/>
    </location>
    <ligand>
        <name>Ca(2+)</name>
        <dbReference type="ChEBI" id="CHEBI:29108"/>
        <label>2</label>
    </ligand>
</feature>
<dbReference type="InterPro" id="IPR012314">
    <property type="entry name" value="Pept_M12B_GON-ADAMTSs"/>
</dbReference>
<evidence type="ECO:0000256" key="6">
    <source>
        <dbReference type="ARBA" id="ARBA00022729"/>
    </source>
</evidence>